<accession>A0A7Z0QA39</accession>
<evidence type="ECO:0000313" key="4">
    <source>
        <dbReference type="Proteomes" id="UP000564836"/>
    </source>
</evidence>
<feature type="signal peptide" evidence="1">
    <location>
        <begin position="1"/>
        <end position="22"/>
    </location>
</feature>
<evidence type="ECO:0000313" key="3">
    <source>
        <dbReference type="EMBL" id="UGX93321.1"/>
    </source>
</evidence>
<reference evidence="3 4" key="3">
    <citation type="journal article" date="2022" name="Int. J. Syst. Evol. Microbiol.">
        <title>Strains of Bradyrhizobium barranii sp. nov. associated with legumes native to Canada are symbionts of soybeans and belong to different subspecies (subsp. barranii subsp. nov. and subsp. apii subsp. nov.) and symbiovars (sv. glycinearum and sv. septentrionale).</title>
        <authorList>
            <person name="Bromfield E.S.P."/>
            <person name="Cloutier S."/>
            <person name="Wasai-Hara S."/>
            <person name="Minamisawa K."/>
        </authorList>
    </citation>
    <scope>NUCLEOTIDE SEQUENCE [LARGE SCALE GENOMIC DNA]</scope>
    <source>
        <strain evidence="3 4">323S2</strain>
    </source>
</reference>
<name>A0A7Z0QA39_9BRAD</name>
<keyword evidence="1" id="KW-0732">Signal</keyword>
<dbReference type="RefSeq" id="WP_063629843.1">
    <property type="nucleotide sequence ID" value="NZ_CP088280.1"/>
</dbReference>
<dbReference type="InterPro" id="IPR035160">
    <property type="entry name" value="DUF5334"/>
</dbReference>
<protein>
    <submittedName>
        <fullName evidence="3">DUF5334 domain-containing protein</fullName>
    </submittedName>
    <submittedName>
        <fullName evidence="2">DUF5334 family protein</fullName>
    </submittedName>
</protein>
<gene>
    <name evidence="3" type="ORF">G6321_00048285</name>
    <name evidence="2" type="ORF">G6321_20110</name>
</gene>
<evidence type="ECO:0000313" key="2">
    <source>
        <dbReference type="EMBL" id="NYY90653.1"/>
    </source>
</evidence>
<dbReference type="Proteomes" id="UP000564836">
    <property type="component" value="Chromosome"/>
</dbReference>
<reference evidence="2" key="2">
    <citation type="submission" date="2020-06" db="EMBL/GenBank/DDBJ databases">
        <title>Whole Genome Sequence of Bradyrhizobium sp. Strain 323S2.</title>
        <authorList>
            <person name="Bromfield E.S.P."/>
        </authorList>
    </citation>
    <scope>NUCLEOTIDE SEQUENCE [LARGE SCALE GENOMIC DNA]</scope>
    <source>
        <strain evidence="2">323S2</strain>
    </source>
</reference>
<dbReference type="AlphaFoldDB" id="A0A7Z0QA39"/>
<dbReference type="EMBL" id="CP088280">
    <property type="protein sequence ID" value="UGX93321.1"/>
    <property type="molecule type" value="Genomic_DNA"/>
</dbReference>
<dbReference type="Pfam" id="PF17268">
    <property type="entry name" value="DUF5334"/>
    <property type="match status" value="1"/>
</dbReference>
<proteinExistence type="predicted"/>
<organism evidence="2">
    <name type="scientific">Bradyrhizobium barranii subsp. barranii</name>
    <dbReference type="NCBI Taxonomy" id="2823807"/>
    <lineage>
        <taxon>Bacteria</taxon>
        <taxon>Pseudomonadati</taxon>
        <taxon>Pseudomonadota</taxon>
        <taxon>Alphaproteobacteria</taxon>
        <taxon>Hyphomicrobiales</taxon>
        <taxon>Nitrobacteraceae</taxon>
        <taxon>Bradyrhizobium</taxon>
        <taxon>Bradyrhizobium barranii</taxon>
    </lineage>
</organism>
<feature type="chain" id="PRO_5030981619" evidence="1">
    <location>
        <begin position="23"/>
        <end position="97"/>
    </location>
</feature>
<reference evidence="3 4" key="1">
    <citation type="journal article" date="2017" name="Syst. Appl. Microbiol.">
        <title>Soybeans inoculated with root zone soils of Canadian native legumes harbour diverse and novel Bradyrhizobium spp. that possess agricultural potential.</title>
        <authorList>
            <person name="Bromfield E.S.P."/>
            <person name="Cloutier S."/>
            <person name="Tambong J.T."/>
            <person name="Tran Thi T.V."/>
        </authorList>
    </citation>
    <scope>NUCLEOTIDE SEQUENCE [LARGE SCALE GENOMIC DNA]</scope>
    <source>
        <strain evidence="3 4">323S2</strain>
    </source>
</reference>
<sequence>MIRGSVLLAVVTASITLTQAFAWDGTNTTTGSSVEIERGQLVRSGRTIEVYDSERGYKEYDVDSVRRYGRSVEIEATDTETGESTTLARPIRESAFF</sequence>
<evidence type="ECO:0000256" key="1">
    <source>
        <dbReference type="SAM" id="SignalP"/>
    </source>
</evidence>
<dbReference type="EMBL" id="JACBFH010000001">
    <property type="protein sequence ID" value="NYY90653.1"/>
    <property type="molecule type" value="Genomic_DNA"/>
</dbReference>